<protein>
    <recommendedName>
        <fullName evidence="18">Ricin B lectin domain-containing protein</fullName>
    </recommendedName>
</protein>
<dbReference type="CDD" id="cd02510">
    <property type="entry name" value="pp-GalNAc-T"/>
    <property type="match status" value="1"/>
</dbReference>
<evidence type="ECO:0000256" key="16">
    <source>
        <dbReference type="SAM" id="MobiDB-lite"/>
    </source>
</evidence>
<keyword evidence="11 17" id="KW-1133">Transmembrane helix</keyword>
<evidence type="ECO:0000256" key="2">
    <source>
        <dbReference type="ARBA" id="ARBA00004323"/>
    </source>
</evidence>
<keyword evidence="9" id="KW-0430">Lectin</keyword>
<proteinExistence type="inferred from homology"/>
<dbReference type="PANTHER" id="PTHR11675">
    <property type="entry name" value="N-ACETYLGALACTOSAMINYLTRANSFERASE"/>
    <property type="match status" value="1"/>
</dbReference>
<evidence type="ECO:0000256" key="6">
    <source>
        <dbReference type="ARBA" id="ARBA00022679"/>
    </source>
</evidence>
<comment type="similarity">
    <text evidence="4">Belongs to the glycosyltransferase 2 family. GalNAc-T subfamily.</text>
</comment>
<evidence type="ECO:0000256" key="5">
    <source>
        <dbReference type="ARBA" id="ARBA00022676"/>
    </source>
</evidence>
<dbReference type="GO" id="GO:0004653">
    <property type="term" value="F:polypeptide N-acetylgalactosaminyltransferase activity"/>
    <property type="evidence" value="ECO:0007669"/>
    <property type="project" value="UniProtKB-ARBA"/>
</dbReference>
<keyword evidence="5" id="KW-0328">Glycosyltransferase</keyword>
<feature type="compositionally biased region" description="Polar residues" evidence="16">
    <location>
        <begin position="47"/>
        <end position="56"/>
    </location>
</feature>
<evidence type="ECO:0000256" key="9">
    <source>
        <dbReference type="ARBA" id="ARBA00022734"/>
    </source>
</evidence>
<gene>
    <name evidence="19" type="ORF">AFUS01_LOCUS46288</name>
</gene>
<dbReference type="SMART" id="SM00458">
    <property type="entry name" value="RICIN"/>
    <property type="match status" value="1"/>
</dbReference>
<name>A0A8J2LSX8_9HEXA</name>
<evidence type="ECO:0000313" key="19">
    <source>
        <dbReference type="EMBL" id="CAG7837131.1"/>
    </source>
</evidence>
<reference evidence="19" key="1">
    <citation type="submission" date="2021-06" db="EMBL/GenBank/DDBJ databases">
        <authorList>
            <person name="Hodson N. C."/>
            <person name="Mongue J. A."/>
            <person name="Jaron S. K."/>
        </authorList>
    </citation>
    <scope>NUCLEOTIDE SEQUENCE</scope>
</reference>
<keyword evidence="6" id="KW-0808">Transferase</keyword>
<organism evidence="19 20">
    <name type="scientific">Allacma fusca</name>
    <dbReference type="NCBI Taxonomy" id="39272"/>
    <lineage>
        <taxon>Eukaryota</taxon>
        <taxon>Metazoa</taxon>
        <taxon>Ecdysozoa</taxon>
        <taxon>Arthropoda</taxon>
        <taxon>Hexapoda</taxon>
        <taxon>Collembola</taxon>
        <taxon>Symphypleona</taxon>
        <taxon>Sminthuridae</taxon>
        <taxon>Allacma</taxon>
    </lineage>
</organism>
<evidence type="ECO:0000256" key="8">
    <source>
        <dbReference type="ARBA" id="ARBA00022723"/>
    </source>
</evidence>
<keyword evidence="10" id="KW-0735">Signal-anchor</keyword>
<dbReference type="Proteomes" id="UP000708208">
    <property type="component" value="Unassembled WGS sequence"/>
</dbReference>
<keyword evidence="15" id="KW-0464">Manganese</keyword>
<sequence length="601" mass="68443">MSVTSRGNSATVHQRRFGALVLRLALYSTFCGVFFIIGVEIGRQRSNDSVSSNSGQIEKETESFDQSVDRSHGKIQGVMPMPVISQPGEMGKPFKPTKLSEEQKQRIKDGYSNNGFNQYVSDLINIERSLPDIRQSRCKEPGRHLTNLPKTSIIIIFHNEAWTVLLRTVHSVINRSPPELLQEIILVDDNSTMSHLKGQLDTYMRRFVKVKIVRAPGRVGLIRARMLGADIATGEVLTFLDSHVEPTTGWLPPLLDRIARNFTTVVVPIIEVIDQDTFEFVYDSDPALLKEPFVGSFDWSLTHTWILLPERVKAEINDTSEPYPTPTMAGGLFAISKRYWEYLGKYDPGFDIWGGENLELSFKTWMCGGRLEQVPCSRVGHIFRSKSPYKGREGVEYVKNNLIRLAKVWLDDYAQYYYMTIGNQSGKEYGDISRQIALRQRLQCKPFKWYLENIIPEIFIPGYGFAYGEFRNLGFGGKNCLDSTMDIKDTNVSPILFPCHKQGGNQMFTLTDNYEIRRDGMCLDSPGDDVITFPCHGAKGNQQWMYDISTKQIVHVVSQMCLTAASSSNVTMKPCDTSLTEQRWQLQNFRTKLRTDKFDFN</sequence>
<feature type="region of interest" description="Disordered" evidence="16">
    <location>
        <begin position="46"/>
        <end position="70"/>
    </location>
</feature>
<dbReference type="AlphaFoldDB" id="A0A8J2LSX8"/>
<comment type="cofactor">
    <cofactor evidence="1">
        <name>Mn(2+)</name>
        <dbReference type="ChEBI" id="CHEBI:29035"/>
    </cofactor>
</comment>
<evidence type="ECO:0000256" key="10">
    <source>
        <dbReference type="ARBA" id="ARBA00022968"/>
    </source>
</evidence>
<dbReference type="PANTHER" id="PTHR11675:SF131">
    <property type="entry name" value="POLYPEPTIDE N-ACETYLGALACTOSAMINYLTRANSFERASE 9-RELATED"/>
    <property type="match status" value="1"/>
</dbReference>
<keyword evidence="14" id="KW-1015">Disulfide bond</keyword>
<comment type="caution">
    <text evidence="19">The sequence shown here is derived from an EMBL/GenBank/DDBJ whole genome shotgun (WGS) entry which is preliminary data.</text>
</comment>
<dbReference type="GO" id="GO:0000139">
    <property type="term" value="C:Golgi membrane"/>
    <property type="evidence" value="ECO:0007669"/>
    <property type="project" value="UniProtKB-SubCell"/>
</dbReference>
<keyword evidence="8" id="KW-0479">Metal-binding</keyword>
<dbReference type="InterPro" id="IPR001173">
    <property type="entry name" value="Glyco_trans_2-like"/>
</dbReference>
<evidence type="ECO:0000256" key="7">
    <source>
        <dbReference type="ARBA" id="ARBA00022692"/>
    </source>
</evidence>
<accession>A0A8J2LSX8</accession>
<dbReference type="Pfam" id="PF00535">
    <property type="entry name" value="Glycos_transf_2"/>
    <property type="match status" value="1"/>
</dbReference>
<evidence type="ECO:0000256" key="12">
    <source>
        <dbReference type="ARBA" id="ARBA00023034"/>
    </source>
</evidence>
<evidence type="ECO:0000256" key="11">
    <source>
        <dbReference type="ARBA" id="ARBA00022989"/>
    </source>
</evidence>
<dbReference type="OrthoDB" id="6119243at2759"/>
<comment type="pathway">
    <text evidence="3">Protein modification; protein glycosylation.</text>
</comment>
<dbReference type="GO" id="GO:0046872">
    <property type="term" value="F:metal ion binding"/>
    <property type="evidence" value="ECO:0007669"/>
    <property type="project" value="UniProtKB-KW"/>
</dbReference>
<keyword evidence="7 17" id="KW-0812">Transmembrane</keyword>
<dbReference type="GO" id="GO:0006493">
    <property type="term" value="P:protein O-linked glycosylation"/>
    <property type="evidence" value="ECO:0007669"/>
    <property type="project" value="TreeGrafter"/>
</dbReference>
<feature type="compositionally biased region" description="Basic and acidic residues" evidence="16">
    <location>
        <begin position="57"/>
        <end position="70"/>
    </location>
</feature>
<evidence type="ECO:0000256" key="14">
    <source>
        <dbReference type="ARBA" id="ARBA00023157"/>
    </source>
</evidence>
<evidence type="ECO:0000256" key="17">
    <source>
        <dbReference type="SAM" id="Phobius"/>
    </source>
</evidence>
<evidence type="ECO:0000259" key="18">
    <source>
        <dbReference type="SMART" id="SM00458"/>
    </source>
</evidence>
<dbReference type="GO" id="GO:0030246">
    <property type="term" value="F:carbohydrate binding"/>
    <property type="evidence" value="ECO:0007669"/>
    <property type="project" value="UniProtKB-KW"/>
</dbReference>
<feature type="domain" description="Ricin B lectin" evidence="18">
    <location>
        <begin position="467"/>
        <end position="587"/>
    </location>
</feature>
<keyword evidence="12" id="KW-0333">Golgi apparatus</keyword>
<feature type="transmembrane region" description="Helical" evidence="17">
    <location>
        <begin position="20"/>
        <end position="39"/>
    </location>
</feature>
<dbReference type="EMBL" id="CAJVCH010571293">
    <property type="protein sequence ID" value="CAG7837131.1"/>
    <property type="molecule type" value="Genomic_DNA"/>
</dbReference>
<dbReference type="InterPro" id="IPR000772">
    <property type="entry name" value="Ricin_B_lectin"/>
</dbReference>
<evidence type="ECO:0000256" key="13">
    <source>
        <dbReference type="ARBA" id="ARBA00023136"/>
    </source>
</evidence>
<keyword evidence="20" id="KW-1185">Reference proteome</keyword>
<dbReference type="PROSITE" id="PS50231">
    <property type="entry name" value="RICIN_B_LECTIN"/>
    <property type="match status" value="1"/>
</dbReference>
<evidence type="ECO:0000256" key="1">
    <source>
        <dbReference type="ARBA" id="ARBA00001936"/>
    </source>
</evidence>
<dbReference type="CDD" id="cd23462">
    <property type="entry name" value="beta-trefoil_Ricin_Pgant9-like"/>
    <property type="match status" value="1"/>
</dbReference>
<dbReference type="FunFam" id="2.80.10.50:FF:000123">
    <property type="entry name" value="Polypeptide N-acetylgalactosaminyltransferase"/>
    <property type="match status" value="1"/>
</dbReference>
<evidence type="ECO:0000256" key="15">
    <source>
        <dbReference type="ARBA" id="ARBA00023211"/>
    </source>
</evidence>
<evidence type="ECO:0000313" key="20">
    <source>
        <dbReference type="Proteomes" id="UP000708208"/>
    </source>
</evidence>
<keyword evidence="13 17" id="KW-0472">Membrane</keyword>
<evidence type="ECO:0000256" key="3">
    <source>
        <dbReference type="ARBA" id="ARBA00004922"/>
    </source>
</evidence>
<dbReference type="FunFam" id="3.90.550.10:FF:000021">
    <property type="entry name" value="Polypeptide N-acetylgalactosaminyltransferase"/>
    <property type="match status" value="1"/>
</dbReference>
<dbReference type="InterPro" id="IPR045885">
    <property type="entry name" value="GalNAc-T"/>
</dbReference>
<comment type="subcellular location">
    <subcellularLocation>
        <location evidence="2">Golgi apparatus membrane</location>
        <topology evidence="2">Single-pass type II membrane protein</topology>
    </subcellularLocation>
</comment>
<dbReference type="Pfam" id="PF00652">
    <property type="entry name" value="Ricin_B_lectin"/>
    <property type="match status" value="1"/>
</dbReference>
<evidence type="ECO:0000256" key="4">
    <source>
        <dbReference type="ARBA" id="ARBA00005680"/>
    </source>
</evidence>